<accession>A0A0V0GLD4</accession>
<sequence>MWLVFFAGEDGRICRRGRQRSAKGERGKRMGLPAVFAEYWVEPRRKQERERKGKRTERVKRHLFLTEDGG</sequence>
<reference evidence="1" key="1">
    <citation type="submission" date="2015-12" db="EMBL/GenBank/DDBJ databases">
        <title>Gene expression during late stages of embryo sac development: a critical building block for successful pollen-pistil interactions.</title>
        <authorList>
            <person name="Liu Y."/>
            <person name="Joly V."/>
            <person name="Sabar M."/>
            <person name="Matton D.P."/>
        </authorList>
    </citation>
    <scope>NUCLEOTIDE SEQUENCE</scope>
</reference>
<dbReference type="AlphaFoldDB" id="A0A0V0GLD4"/>
<proteinExistence type="predicted"/>
<evidence type="ECO:0000313" key="1">
    <source>
        <dbReference type="EMBL" id="JAP09039.1"/>
    </source>
</evidence>
<protein>
    <submittedName>
        <fullName evidence="1">Putative ovule protein</fullName>
    </submittedName>
</protein>
<organism evidence="1">
    <name type="scientific">Solanum chacoense</name>
    <name type="common">Chaco potato</name>
    <dbReference type="NCBI Taxonomy" id="4108"/>
    <lineage>
        <taxon>Eukaryota</taxon>
        <taxon>Viridiplantae</taxon>
        <taxon>Streptophyta</taxon>
        <taxon>Embryophyta</taxon>
        <taxon>Tracheophyta</taxon>
        <taxon>Spermatophyta</taxon>
        <taxon>Magnoliopsida</taxon>
        <taxon>eudicotyledons</taxon>
        <taxon>Gunneridae</taxon>
        <taxon>Pentapetalae</taxon>
        <taxon>asterids</taxon>
        <taxon>lamiids</taxon>
        <taxon>Solanales</taxon>
        <taxon>Solanaceae</taxon>
        <taxon>Solanoideae</taxon>
        <taxon>Solaneae</taxon>
        <taxon>Solanum</taxon>
    </lineage>
</organism>
<dbReference type="EMBL" id="GEDG01035790">
    <property type="protein sequence ID" value="JAP09039.1"/>
    <property type="molecule type" value="Transcribed_RNA"/>
</dbReference>
<name>A0A0V0GLD4_SOLCH</name>